<gene>
    <name evidence="1" type="ORF">Xcel_3391</name>
</gene>
<dbReference type="Proteomes" id="UP000002255">
    <property type="component" value="Plasmid pXCEL01"/>
</dbReference>
<dbReference type="EMBL" id="CP001822">
    <property type="protein sequence ID" value="ACZ32390.1"/>
    <property type="molecule type" value="Genomic_DNA"/>
</dbReference>
<protein>
    <submittedName>
        <fullName evidence="1">Uncharacterized protein</fullName>
    </submittedName>
</protein>
<name>D1C0S4_XYLCX</name>
<keyword evidence="1" id="KW-0614">Plasmid</keyword>
<proteinExistence type="predicted"/>
<evidence type="ECO:0000313" key="2">
    <source>
        <dbReference type="Proteomes" id="UP000002255"/>
    </source>
</evidence>
<dbReference type="KEGG" id="xce:Xcel_3391"/>
<keyword evidence="2" id="KW-1185">Reference proteome</keyword>
<organism evidence="1 2">
    <name type="scientific">Xylanimonas cellulosilytica (strain DSM 15894 / JCM 12276 / CECT 5975 / KCTC 9989 / LMG 20990 / NBRC 107835 / XIL07)</name>
    <dbReference type="NCBI Taxonomy" id="446471"/>
    <lineage>
        <taxon>Bacteria</taxon>
        <taxon>Bacillati</taxon>
        <taxon>Actinomycetota</taxon>
        <taxon>Actinomycetes</taxon>
        <taxon>Micrococcales</taxon>
        <taxon>Promicromonosporaceae</taxon>
        <taxon>Xylanimonas</taxon>
    </lineage>
</organism>
<sequence length="123" mass="13102">MSTNHTPTLAGVAAALRTAHESGGLDPYDVLARMLTPAGALSEWDSETIENVLEPAQDALDAAGLPWVGDTGVQAASHRFWAQVAHDAGWQQDWWPYCPDCGALLDDGALALDAHRSSDHPDD</sequence>
<evidence type="ECO:0000313" key="1">
    <source>
        <dbReference type="EMBL" id="ACZ32390.1"/>
    </source>
</evidence>
<dbReference type="RefSeq" id="WP_012880130.1">
    <property type="nucleotide sequence ID" value="NC_013531.1"/>
</dbReference>
<dbReference type="HOGENOM" id="CLU_2014372_0_0_11"/>
<reference evidence="1 2" key="1">
    <citation type="journal article" date="2010" name="Stand. Genomic Sci.">
        <title>Complete genome sequence of Xylanimonas cellulosilytica type strain (XIL07).</title>
        <authorList>
            <person name="Foster B."/>
            <person name="Pukall R."/>
            <person name="Abt B."/>
            <person name="Nolan M."/>
            <person name="Glavina Del Rio T."/>
            <person name="Chen F."/>
            <person name="Lucas S."/>
            <person name="Tice H."/>
            <person name="Pitluck S."/>
            <person name="Cheng J.-F."/>
            <person name="Chertkov O."/>
            <person name="Brettin T."/>
            <person name="Han C."/>
            <person name="Detter J.C."/>
            <person name="Bruce D."/>
            <person name="Goodwin L."/>
            <person name="Ivanova N."/>
            <person name="Mavromatis K."/>
            <person name="Pati A."/>
            <person name="Mikhailova N."/>
            <person name="Chen A."/>
            <person name="Palaniappan K."/>
            <person name="Land M."/>
            <person name="Hauser L."/>
            <person name="Chang Y.-J."/>
            <person name="Jeffries C.D."/>
            <person name="Chain P."/>
            <person name="Rohde M."/>
            <person name="Goeker M."/>
            <person name="Bristow J."/>
            <person name="Eisen J.A."/>
            <person name="Markowitz V."/>
            <person name="Hugenholtz P."/>
            <person name="Kyrpides N.C."/>
            <person name="Klenk H.-P."/>
            <person name="Lapidus A."/>
        </authorList>
    </citation>
    <scope>NUCLEOTIDE SEQUENCE [LARGE SCALE GENOMIC DNA]</scope>
    <source>
        <strain evidence="2">DSM 15894 / CECT 5975 / LMG 20990 / XIL07</strain>
        <plasmid evidence="2">Plasmid pXCEL01</plasmid>
    </source>
</reference>
<dbReference type="AlphaFoldDB" id="D1C0S4"/>
<geneLocation type="plasmid" evidence="1 2">
    <name>pXCEL01</name>
</geneLocation>
<accession>D1C0S4</accession>